<dbReference type="EMBL" id="MU275844">
    <property type="protein sequence ID" value="KAI0052697.1"/>
    <property type="molecule type" value="Genomic_DNA"/>
</dbReference>
<protein>
    <submittedName>
        <fullName evidence="1">Uncharacterized protein</fullName>
    </submittedName>
</protein>
<keyword evidence="2" id="KW-1185">Reference proteome</keyword>
<comment type="caution">
    <text evidence="1">The sequence shown here is derived from an EMBL/GenBank/DDBJ whole genome shotgun (WGS) entry which is preliminary data.</text>
</comment>
<name>A0ACB8S930_9AGAM</name>
<gene>
    <name evidence="1" type="ORF">FA95DRAFT_1256835</name>
</gene>
<reference evidence="1" key="1">
    <citation type="submission" date="2021-02" db="EMBL/GenBank/DDBJ databases">
        <authorList>
            <consortium name="DOE Joint Genome Institute"/>
            <person name="Ahrendt S."/>
            <person name="Looney B.P."/>
            <person name="Miyauchi S."/>
            <person name="Morin E."/>
            <person name="Drula E."/>
            <person name="Courty P.E."/>
            <person name="Chicoki N."/>
            <person name="Fauchery L."/>
            <person name="Kohler A."/>
            <person name="Kuo A."/>
            <person name="Labutti K."/>
            <person name="Pangilinan J."/>
            <person name="Lipzen A."/>
            <person name="Riley R."/>
            <person name="Andreopoulos W."/>
            <person name="He G."/>
            <person name="Johnson J."/>
            <person name="Barry K.W."/>
            <person name="Grigoriev I.V."/>
            <person name="Nagy L."/>
            <person name="Hibbett D."/>
            <person name="Henrissat B."/>
            <person name="Matheny P.B."/>
            <person name="Labbe J."/>
            <person name="Martin F."/>
        </authorList>
    </citation>
    <scope>NUCLEOTIDE SEQUENCE</scope>
    <source>
        <strain evidence="1">FP105234-sp</strain>
    </source>
</reference>
<evidence type="ECO:0000313" key="1">
    <source>
        <dbReference type="EMBL" id="KAI0052697.1"/>
    </source>
</evidence>
<accession>A0ACB8S930</accession>
<organism evidence="1 2">
    <name type="scientific">Auriscalpium vulgare</name>
    <dbReference type="NCBI Taxonomy" id="40419"/>
    <lineage>
        <taxon>Eukaryota</taxon>
        <taxon>Fungi</taxon>
        <taxon>Dikarya</taxon>
        <taxon>Basidiomycota</taxon>
        <taxon>Agaricomycotina</taxon>
        <taxon>Agaricomycetes</taxon>
        <taxon>Russulales</taxon>
        <taxon>Auriscalpiaceae</taxon>
        <taxon>Auriscalpium</taxon>
    </lineage>
</organism>
<sequence length="211" mass="23193">MPPGRRESEHAPGPTPRRRRLSTRLGPTCQEPVRSEGAHAVPGCAPTTQSTASSDDGKKSRKRGSEQTGGERPRGEKEILATCSCRASAVRTAGARDGWRRIIDICGTSRGASGADCEGGRCAAQRVDQRGRGGKGRQGDGKEARRRARDGERLALFSGRGVRDAAGRSRRERLSERVICGWEKSRQKRKCPGMERKRCKMKGRKKKERTR</sequence>
<reference evidence="1" key="2">
    <citation type="journal article" date="2022" name="New Phytol.">
        <title>Evolutionary transition to the ectomycorrhizal habit in the genomes of a hyperdiverse lineage of mushroom-forming fungi.</title>
        <authorList>
            <person name="Looney B."/>
            <person name="Miyauchi S."/>
            <person name="Morin E."/>
            <person name="Drula E."/>
            <person name="Courty P.E."/>
            <person name="Kohler A."/>
            <person name="Kuo A."/>
            <person name="LaButti K."/>
            <person name="Pangilinan J."/>
            <person name="Lipzen A."/>
            <person name="Riley R."/>
            <person name="Andreopoulos W."/>
            <person name="He G."/>
            <person name="Johnson J."/>
            <person name="Nolan M."/>
            <person name="Tritt A."/>
            <person name="Barry K.W."/>
            <person name="Grigoriev I.V."/>
            <person name="Nagy L.G."/>
            <person name="Hibbett D."/>
            <person name="Henrissat B."/>
            <person name="Matheny P.B."/>
            <person name="Labbe J."/>
            <person name="Martin F.M."/>
        </authorList>
    </citation>
    <scope>NUCLEOTIDE SEQUENCE</scope>
    <source>
        <strain evidence="1">FP105234-sp</strain>
    </source>
</reference>
<dbReference type="Proteomes" id="UP000814033">
    <property type="component" value="Unassembled WGS sequence"/>
</dbReference>
<proteinExistence type="predicted"/>
<evidence type="ECO:0000313" key="2">
    <source>
        <dbReference type="Proteomes" id="UP000814033"/>
    </source>
</evidence>